<dbReference type="Proteomes" id="UP000001449">
    <property type="component" value="Chromosome 9"/>
</dbReference>
<dbReference type="HOGENOM" id="CLU_421245_0_0_1"/>
<feature type="domain" description="SCP" evidence="3">
    <location>
        <begin position="523"/>
        <end position="650"/>
    </location>
</feature>
<evidence type="ECO:0000313" key="4">
    <source>
        <dbReference type="EMBL" id="EED90325.1"/>
    </source>
</evidence>
<feature type="compositionally biased region" description="Polar residues" evidence="1">
    <location>
        <begin position="210"/>
        <end position="219"/>
    </location>
</feature>
<dbReference type="RefSeq" id="XP_002292350.1">
    <property type="nucleotide sequence ID" value="XM_002292314.1"/>
</dbReference>
<dbReference type="KEGG" id="tps:THAPSDRAFT_8203"/>
<proteinExistence type="predicted"/>
<feature type="region of interest" description="Disordered" evidence="1">
    <location>
        <begin position="208"/>
        <end position="228"/>
    </location>
</feature>
<reference evidence="4 5" key="1">
    <citation type="journal article" date="2004" name="Science">
        <title>The genome of the diatom Thalassiosira pseudonana: ecology, evolution, and metabolism.</title>
        <authorList>
            <person name="Armbrust E.V."/>
            <person name="Berges J.A."/>
            <person name="Bowler C."/>
            <person name="Green B.R."/>
            <person name="Martinez D."/>
            <person name="Putnam N.H."/>
            <person name="Zhou S."/>
            <person name="Allen A.E."/>
            <person name="Apt K.E."/>
            <person name="Bechner M."/>
            <person name="Brzezinski M.A."/>
            <person name="Chaal B.K."/>
            <person name="Chiovitti A."/>
            <person name="Davis A.K."/>
            <person name="Demarest M.S."/>
            <person name="Detter J.C."/>
            <person name="Glavina T."/>
            <person name="Goodstein D."/>
            <person name="Hadi M.Z."/>
            <person name="Hellsten U."/>
            <person name="Hildebrand M."/>
            <person name="Jenkins B.D."/>
            <person name="Jurka J."/>
            <person name="Kapitonov V.V."/>
            <person name="Kroger N."/>
            <person name="Lau W.W."/>
            <person name="Lane T.W."/>
            <person name="Larimer F.W."/>
            <person name="Lippmeier J.C."/>
            <person name="Lucas S."/>
            <person name="Medina M."/>
            <person name="Montsant A."/>
            <person name="Obornik M."/>
            <person name="Parker M.S."/>
            <person name="Palenik B."/>
            <person name="Pazour G.J."/>
            <person name="Richardson P.M."/>
            <person name="Rynearson T.A."/>
            <person name="Saito M.A."/>
            <person name="Schwartz D.C."/>
            <person name="Thamatrakoln K."/>
            <person name="Valentin K."/>
            <person name="Vardi A."/>
            <person name="Wilkerson F.P."/>
            <person name="Rokhsar D.S."/>
        </authorList>
    </citation>
    <scope>NUCLEOTIDE SEQUENCE [LARGE SCALE GENOMIC DNA]</scope>
    <source>
        <strain evidence="4 5">CCMP1335</strain>
    </source>
</reference>
<dbReference type="SMART" id="SM00198">
    <property type="entry name" value="SCP"/>
    <property type="match status" value="1"/>
</dbReference>
<keyword evidence="5" id="KW-1185">Reference proteome</keyword>
<name>B8C8P6_THAPS</name>
<accession>B8C8P6</accession>
<dbReference type="eggNOG" id="ENOG502T3MT">
    <property type="taxonomic scope" value="Eukaryota"/>
</dbReference>
<dbReference type="GeneID" id="7450999"/>
<organism evidence="4 5">
    <name type="scientific">Thalassiosira pseudonana</name>
    <name type="common">Marine diatom</name>
    <name type="synonym">Cyclotella nana</name>
    <dbReference type="NCBI Taxonomy" id="35128"/>
    <lineage>
        <taxon>Eukaryota</taxon>
        <taxon>Sar</taxon>
        <taxon>Stramenopiles</taxon>
        <taxon>Ochrophyta</taxon>
        <taxon>Bacillariophyta</taxon>
        <taxon>Coscinodiscophyceae</taxon>
        <taxon>Thalassiosirophycidae</taxon>
        <taxon>Thalassiosirales</taxon>
        <taxon>Thalassiosiraceae</taxon>
        <taxon>Thalassiosira</taxon>
    </lineage>
</organism>
<dbReference type="AlphaFoldDB" id="B8C8P6"/>
<dbReference type="SUPFAM" id="SSF55797">
    <property type="entry name" value="PR-1-like"/>
    <property type="match status" value="1"/>
</dbReference>
<feature type="chain" id="PRO_5002869602" description="SCP domain-containing protein" evidence="2">
    <location>
        <begin position="21"/>
        <end position="651"/>
    </location>
</feature>
<dbReference type="PaxDb" id="35128-Thaps8203"/>
<sequence length="651" mass="73294">MTALTLYIITVLAFISCTLCKKDVDNLPLNFQYGIDHYLLSSREKSLSSSEPVPSIPSRPFNREPLKAKLKKDKLTQNQAPPSFSFPNNSNNNVTASECPSRYNAQFTNYTAGDTVEVNHYIFQCNGDQYEKYCNIAVFDISLIEENENAESLWLNSWSVVGECERTARPTGAPTSSPSLIPSASPSSSSSKSTVDLGVTTNKPIAPIVSRTNSPSITPTADPIPPKCTKSQTRIRIELLTDGFPRDTSWEFVSREDTTNKSDGGLLLKSREYGVRESDIREVCVEEGEYEFTIYDEFEDGICCAHGDGYYKLLTLDENDTWRLLVAGAQFGKEVRHNFVIDKDTVGMVCKSSQRKITIDFQTDLYGADLSWAFRAKDGYVIAKSERKYGSKESDTRDLCVEDGALYEFVVDDEFGDGMCCAYGRGHYKIISHRNVKEGKGFAHEESDVKTILYGGQFFEKEIVHLINTTLPFMTERDTEWLVAHNVRRKKWHAFYEREYVPLQWSEALKAEGEQISKLLCLLVNDEVVLRSTHSMMIASFTATIWADTLLASCGKGMHHDPNRIYGENAAGNSGTGKWAGLRTPDQILTRFVEYEEDDSWPRNSHFVQALWRGSNYVGCADSHVVMDAKKGKECHTQVCRYARTGEFDTT</sequence>
<dbReference type="InParanoid" id="B8C8P6"/>
<dbReference type="Gene3D" id="3.40.33.10">
    <property type="entry name" value="CAP"/>
    <property type="match status" value="1"/>
</dbReference>
<feature type="region of interest" description="Disordered" evidence="1">
    <location>
        <begin position="166"/>
        <end position="196"/>
    </location>
</feature>
<evidence type="ECO:0000259" key="3">
    <source>
        <dbReference type="SMART" id="SM00198"/>
    </source>
</evidence>
<evidence type="ECO:0000313" key="5">
    <source>
        <dbReference type="Proteomes" id="UP000001449"/>
    </source>
</evidence>
<evidence type="ECO:0000256" key="1">
    <source>
        <dbReference type="SAM" id="MobiDB-lite"/>
    </source>
</evidence>
<keyword evidence="2" id="KW-0732">Signal</keyword>
<gene>
    <name evidence="4" type="ORF">THAPSDRAFT_8203</name>
</gene>
<feature type="signal peptide" evidence="2">
    <location>
        <begin position="1"/>
        <end position="20"/>
    </location>
</feature>
<dbReference type="EMBL" id="CM000645">
    <property type="protein sequence ID" value="EED90325.1"/>
    <property type="molecule type" value="Genomic_DNA"/>
</dbReference>
<dbReference type="InterPro" id="IPR035940">
    <property type="entry name" value="CAP_sf"/>
</dbReference>
<dbReference type="GO" id="GO:0005615">
    <property type="term" value="C:extracellular space"/>
    <property type="evidence" value="ECO:0000318"/>
    <property type="project" value="GO_Central"/>
</dbReference>
<reference evidence="4 5" key="2">
    <citation type="journal article" date="2008" name="Nature">
        <title>The Phaeodactylum genome reveals the evolutionary history of diatom genomes.</title>
        <authorList>
            <person name="Bowler C."/>
            <person name="Allen A.E."/>
            <person name="Badger J.H."/>
            <person name="Grimwood J."/>
            <person name="Jabbari K."/>
            <person name="Kuo A."/>
            <person name="Maheswari U."/>
            <person name="Martens C."/>
            <person name="Maumus F."/>
            <person name="Otillar R.P."/>
            <person name="Rayko E."/>
            <person name="Salamov A."/>
            <person name="Vandepoele K."/>
            <person name="Beszteri B."/>
            <person name="Gruber A."/>
            <person name="Heijde M."/>
            <person name="Katinka M."/>
            <person name="Mock T."/>
            <person name="Valentin K."/>
            <person name="Verret F."/>
            <person name="Berges J.A."/>
            <person name="Brownlee C."/>
            <person name="Cadoret J.P."/>
            <person name="Chiovitti A."/>
            <person name="Choi C.J."/>
            <person name="Coesel S."/>
            <person name="De Martino A."/>
            <person name="Detter J.C."/>
            <person name="Durkin C."/>
            <person name="Falciatore A."/>
            <person name="Fournet J."/>
            <person name="Haruta M."/>
            <person name="Huysman M.J."/>
            <person name="Jenkins B.D."/>
            <person name="Jiroutova K."/>
            <person name="Jorgensen R.E."/>
            <person name="Joubert Y."/>
            <person name="Kaplan A."/>
            <person name="Kroger N."/>
            <person name="Kroth P.G."/>
            <person name="La Roche J."/>
            <person name="Lindquist E."/>
            <person name="Lommer M."/>
            <person name="Martin-Jezequel V."/>
            <person name="Lopez P.J."/>
            <person name="Lucas S."/>
            <person name="Mangogna M."/>
            <person name="McGinnis K."/>
            <person name="Medlin L.K."/>
            <person name="Montsant A."/>
            <person name="Oudot-Le Secq M.P."/>
            <person name="Napoli C."/>
            <person name="Obornik M."/>
            <person name="Parker M.S."/>
            <person name="Petit J.L."/>
            <person name="Porcel B.M."/>
            <person name="Poulsen N."/>
            <person name="Robison M."/>
            <person name="Rychlewski L."/>
            <person name="Rynearson T.A."/>
            <person name="Schmutz J."/>
            <person name="Shapiro H."/>
            <person name="Siaut M."/>
            <person name="Stanley M."/>
            <person name="Sussman M.R."/>
            <person name="Taylor A.R."/>
            <person name="Vardi A."/>
            <person name="von Dassow P."/>
            <person name="Vyverman W."/>
            <person name="Willis A."/>
            <person name="Wyrwicz L.S."/>
            <person name="Rokhsar D.S."/>
            <person name="Weissenbach J."/>
            <person name="Armbrust E.V."/>
            <person name="Green B.R."/>
            <person name="Van de Peer Y."/>
            <person name="Grigoriev I.V."/>
        </authorList>
    </citation>
    <scope>NUCLEOTIDE SEQUENCE [LARGE SCALE GENOMIC DNA]</scope>
    <source>
        <strain evidence="4 5">CCMP1335</strain>
    </source>
</reference>
<protein>
    <recommendedName>
        <fullName evidence="3">SCP domain-containing protein</fullName>
    </recommendedName>
</protein>
<evidence type="ECO:0000256" key="2">
    <source>
        <dbReference type="SAM" id="SignalP"/>
    </source>
</evidence>
<dbReference type="InterPro" id="IPR014044">
    <property type="entry name" value="CAP_dom"/>
</dbReference>
<feature type="compositionally biased region" description="Low complexity" evidence="1">
    <location>
        <begin position="174"/>
        <end position="193"/>
    </location>
</feature>